<keyword evidence="1" id="KW-0732">Signal</keyword>
<reference evidence="2 3" key="1">
    <citation type="submission" date="2015-10" db="EMBL/GenBank/DDBJ databases">
        <title>Full genome of DAOMC 229536 Phialocephala scopiformis, a fungal endophyte of spruce producing the potent anti-insectan compound rugulosin.</title>
        <authorList>
            <consortium name="DOE Joint Genome Institute"/>
            <person name="Walker A.K."/>
            <person name="Frasz S.L."/>
            <person name="Seifert K.A."/>
            <person name="Miller J.D."/>
            <person name="Mondo S.J."/>
            <person name="Labutti K."/>
            <person name="Lipzen A."/>
            <person name="Dockter R."/>
            <person name="Kennedy M."/>
            <person name="Grigoriev I.V."/>
            <person name="Spatafora J.W."/>
        </authorList>
    </citation>
    <scope>NUCLEOTIDE SEQUENCE [LARGE SCALE GENOMIC DNA]</scope>
    <source>
        <strain evidence="2 3">CBS 120377</strain>
    </source>
</reference>
<keyword evidence="3" id="KW-1185">Reference proteome</keyword>
<dbReference type="InParanoid" id="A0A194XQN4"/>
<evidence type="ECO:0008006" key="4">
    <source>
        <dbReference type="Google" id="ProtNLM"/>
    </source>
</evidence>
<organism evidence="2 3">
    <name type="scientific">Mollisia scopiformis</name>
    <name type="common">Conifer needle endophyte fungus</name>
    <name type="synonym">Phialocephala scopiformis</name>
    <dbReference type="NCBI Taxonomy" id="149040"/>
    <lineage>
        <taxon>Eukaryota</taxon>
        <taxon>Fungi</taxon>
        <taxon>Dikarya</taxon>
        <taxon>Ascomycota</taxon>
        <taxon>Pezizomycotina</taxon>
        <taxon>Leotiomycetes</taxon>
        <taxon>Helotiales</taxon>
        <taxon>Mollisiaceae</taxon>
        <taxon>Mollisia</taxon>
    </lineage>
</organism>
<dbReference type="KEGG" id="psco:LY89DRAFT_680650"/>
<dbReference type="AlphaFoldDB" id="A0A194XQN4"/>
<dbReference type="EMBL" id="KQ947406">
    <property type="protein sequence ID" value="KUJ22508.1"/>
    <property type="molecule type" value="Genomic_DNA"/>
</dbReference>
<accession>A0A194XQN4</accession>
<evidence type="ECO:0000313" key="3">
    <source>
        <dbReference type="Proteomes" id="UP000070700"/>
    </source>
</evidence>
<protein>
    <recommendedName>
        <fullName evidence="4">Secreted protein</fullName>
    </recommendedName>
</protein>
<sequence length="115" mass="13580">MNWGMQYMRFELRCLCVVIYLPVSHDQTSTQVRWLWGYMFCLPKTNKHQLPQDFFPYYNILQAATQQTGKHGSIARMFSTEQLAHEWLGSIDSSRLSLYFPKSSTRTIALHELTR</sequence>
<dbReference type="RefSeq" id="XP_018076863.1">
    <property type="nucleotide sequence ID" value="XM_018214117.1"/>
</dbReference>
<evidence type="ECO:0000313" key="2">
    <source>
        <dbReference type="EMBL" id="KUJ22508.1"/>
    </source>
</evidence>
<feature type="signal peptide" evidence="1">
    <location>
        <begin position="1"/>
        <end position="26"/>
    </location>
</feature>
<gene>
    <name evidence="2" type="ORF">LY89DRAFT_680650</name>
</gene>
<dbReference type="GeneID" id="28823843"/>
<feature type="non-terminal residue" evidence="2">
    <location>
        <position position="1"/>
    </location>
</feature>
<name>A0A194XQN4_MOLSC</name>
<proteinExistence type="predicted"/>
<evidence type="ECO:0000256" key="1">
    <source>
        <dbReference type="SAM" id="SignalP"/>
    </source>
</evidence>
<dbReference type="Proteomes" id="UP000070700">
    <property type="component" value="Unassembled WGS sequence"/>
</dbReference>
<feature type="chain" id="PRO_5008268497" description="Secreted protein" evidence="1">
    <location>
        <begin position="27"/>
        <end position="115"/>
    </location>
</feature>